<dbReference type="RefSeq" id="XP_022247618.1">
    <property type="nucleotide sequence ID" value="XM_022391910.1"/>
</dbReference>
<dbReference type="CDD" id="cd00201">
    <property type="entry name" value="WW"/>
    <property type="match status" value="1"/>
</dbReference>
<organism evidence="3 5">
    <name type="scientific">Limulus polyphemus</name>
    <name type="common">Atlantic horseshoe crab</name>
    <dbReference type="NCBI Taxonomy" id="6850"/>
    <lineage>
        <taxon>Eukaryota</taxon>
        <taxon>Metazoa</taxon>
        <taxon>Ecdysozoa</taxon>
        <taxon>Arthropoda</taxon>
        <taxon>Chelicerata</taxon>
        <taxon>Merostomata</taxon>
        <taxon>Xiphosura</taxon>
        <taxon>Limulidae</taxon>
        <taxon>Limulus</taxon>
    </lineage>
</organism>
<evidence type="ECO:0000256" key="1">
    <source>
        <dbReference type="SAM" id="MobiDB-lite"/>
    </source>
</evidence>
<evidence type="ECO:0000313" key="5">
    <source>
        <dbReference type="RefSeq" id="XP_022247618.1"/>
    </source>
</evidence>
<feature type="domain" description="WW" evidence="2">
    <location>
        <begin position="97"/>
        <end position="131"/>
    </location>
</feature>
<feature type="region of interest" description="Disordered" evidence="1">
    <location>
        <begin position="1"/>
        <end position="39"/>
    </location>
</feature>
<dbReference type="RefSeq" id="XP_022247620.1">
    <property type="nucleotide sequence ID" value="XM_022391912.1"/>
</dbReference>
<gene>
    <name evidence="4 5 6 7" type="primary">LOC106464204</name>
</gene>
<accession>A0ABM1SVG2</accession>
<evidence type="ECO:0000313" key="6">
    <source>
        <dbReference type="RefSeq" id="XP_022247619.1"/>
    </source>
</evidence>
<dbReference type="GeneID" id="106464204"/>
<dbReference type="InterPro" id="IPR022035">
    <property type="entry name" value="PCIF1_WW"/>
</dbReference>
<dbReference type="SUPFAM" id="SSF51045">
    <property type="entry name" value="WW domain"/>
    <property type="match status" value="1"/>
</dbReference>
<evidence type="ECO:0000313" key="7">
    <source>
        <dbReference type="RefSeq" id="XP_022247620.1"/>
    </source>
</evidence>
<proteinExistence type="predicted"/>
<sequence length="755" mass="86752">MTETPLAQYVSLEESLSHNPSNKMTEEEHGQETSSWNGRSSEDLIHTAGLNSPVTHKLPTTNNPVGTVSQPLLQMSTPVMSPPKMGSPDPVHDLPQELLDAGWRRFWSRREGRPYFFNKLTNESLWELPQLEKVNSTQFDPITDPLGIQIQTPTTPQTPVFPPSQVPLLPQRAGEKRRASVAEETAVPNKRFILFGPWDLEIPTNVIIWDRTPSLLPPPHPEVEQFRASLVAKLRQQYKEMCHSREGIDAPKESFNRWLMERKVIDKGNDPLLPSNCQPEVSYTMYREIMNDIPIKLVRPKFSGDARKQLSKYAEASKKMIESRNASSESRKIVKWNSEDAFQWIRQTLNASYDDYLERLAHLRQQCQPHLVEAAKTSVEGICTKIYHMSCDYVKKIHEKHWAILNQHDIQEITSALQVNNPKKVFCYPVQFAISTPRLPGVDLLTDRDVTLLQFRGDVVRINTLYFQKLEQLYRWNCTDDRKFEYFLARVWCMLKRYQTFIGSSPNEGHSTQVALPVSVFDCLNKQFGVTFECFASPLNCYFRQYCSAFPDTDSFFGSRGHILKFYPVSGSFEANPPFCEELMEAVVGHFEKLLSESQEPLSFIVFLPEWRDPVPTSLARLESSRFKRKQLLIPAFEHEYRHGFQHLNVRGEISCRSSHGTVVVFLQNDAGFVRWGPTQEKVDHLLEMYKPGKDKEREHFLAPPRVQPQAPQTVVTNSQPQKPSPQIPVAKMHIVAAQPNPVFQQTEPTIAEHK</sequence>
<dbReference type="RefSeq" id="XP_022247619.1">
    <property type="nucleotide sequence ID" value="XM_022391911.1"/>
</dbReference>
<dbReference type="Proteomes" id="UP000694941">
    <property type="component" value="Unplaced"/>
</dbReference>
<dbReference type="RefSeq" id="XP_013779787.1">
    <property type="nucleotide sequence ID" value="XM_013924333.2"/>
</dbReference>
<reference evidence="4 5" key="1">
    <citation type="submission" date="2025-05" db="UniProtKB">
        <authorList>
            <consortium name="RefSeq"/>
        </authorList>
    </citation>
    <scope>IDENTIFICATION</scope>
    <source>
        <tissue evidence="4 5">Muscle</tissue>
    </source>
</reference>
<dbReference type="InterPro" id="IPR036020">
    <property type="entry name" value="WW_dom_sf"/>
</dbReference>
<dbReference type="InterPro" id="IPR039881">
    <property type="entry name" value="PCIF1-like"/>
</dbReference>
<dbReference type="PANTHER" id="PTHR21727:SF0">
    <property type="entry name" value="MRNA (2'-O-METHYLADENOSINE-N(6)-)-METHYLTRANSFERASE"/>
    <property type="match status" value="1"/>
</dbReference>
<evidence type="ECO:0000313" key="4">
    <source>
        <dbReference type="RefSeq" id="XP_013779787.1"/>
    </source>
</evidence>
<keyword evidence="3" id="KW-1185">Reference proteome</keyword>
<protein>
    <submittedName>
        <fullName evidence="4 5">Phosphorylated CTD-interacting factor 1-like</fullName>
    </submittedName>
</protein>
<evidence type="ECO:0000313" key="3">
    <source>
        <dbReference type="Proteomes" id="UP000694941"/>
    </source>
</evidence>
<dbReference type="InterPro" id="IPR001202">
    <property type="entry name" value="WW_dom"/>
</dbReference>
<dbReference type="Pfam" id="PF00397">
    <property type="entry name" value="WW"/>
    <property type="match status" value="1"/>
</dbReference>
<dbReference type="PANTHER" id="PTHR21727">
    <property type="entry name" value="PHOSPHORYLATED CTD INTERACTING FACTOR 1"/>
    <property type="match status" value="1"/>
</dbReference>
<dbReference type="Gene3D" id="2.20.70.10">
    <property type="match status" value="1"/>
</dbReference>
<dbReference type="SMART" id="SM00456">
    <property type="entry name" value="WW"/>
    <property type="match status" value="1"/>
</dbReference>
<dbReference type="Pfam" id="PF12237">
    <property type="entry name" value="PCIF1_WW"/>
    <property type="match status" value="1"/>
</dbReference>
<dbReference type="PROSITE" id="PS50020">
    <property type="entry name" value="WW_DOMAIN_2"/>
    <property type="match status" value="1"/>
</dbReference>
<name>A0ABM1SVG2_LIMPO</name>
<evidence type="ECO:0000259" key="2">
    <source>
        <dbReference type="PROSITE" id="PS50020"/>
    </source>
</evidence>